<dbReference type="InterPro" id="IPR019787">
    <property type="entry name" value="Znf_PHD-finger"/>
</dbReference>
<accession>A0A6G1FTF4</accession>
<dbReference type="Pfam" id="PF00628">
    <property type="entry name" value="PHD"/>
    <property type="match status" value="1"/>
</dbReference>
<evidence type="ECO:0000256" key="2">
    <source>
        <dbReference type="ARBA" id="ARBA00022771"/>
    </source>
</evidence>
<feature type="domain" description="PHD-type" evidence="5">
    <location>
        <begin position="23"/>
        <end position="73"/>
    </location>
</feature>
<dbReference type="PANTHER" id="PTHR47636">
    <property type="entry name" value="TRANSCRIPTIONAL REGULATORY PROTEIN RCO1"/>
    <property type="match status" value="1"/>
</dbReference>
<dbReference type="PROSITE" id="PS01359">
    <property type="entry name" value="ZF_PHD_1"/>
    <property type="match status" value="1"/>
</dbReference>
<dbReference type="GO" id="GO:0006357">
    <property type="term" value="P:regulation of transcription by RNA polymerase II"/>
    <property type="evidence" value="ECO:0007669"/>
    <property type="project" value="TreeGrafter"/>
</dbReference>
<sequence>MKNSVSIDLSYRQLTPISQSDNEEACKACNGGGLLVVCDNCDNAYHFLCADPPLEESSQRLDKPWYCNPCASRDENPRRYERTIFQPLLQAADNTCPQLFELPRWLENHFEGVRRGPGGDYDDSVPAEKM</sequence>
<reference evidence="8" key="3">
    <citation type="submission" date="2025-04" db="UniProtKB">
        <authorList>
            <consortium name="RefSeq"/>
        </authorList>
    </citation>
    <scope>IDENTIFICATION</scope>
    <source>
        <strain evidence="8">CBS 781.70</strain>
    </source>
</reference>
<dbReference type="OrthoDB" id="5876363at2759"/>
<dbReference type="EMBL" id="ML975176">
    <property type="protein sequence ID" value="KAF1809016.1"/>
    <property type="molecule type" value="Genomic_DNA"/>
</dbReference>
<dbReference type="GeneID" id="54417315"/>
<dbReference type="InterPro" id="IPR052819">
    <property type="entry name" value="Chromatin_regulatory_protein"/>
</dbReference>
<dbReference type="Proteomes" id="UP000504638">
    <property type="component" value="Unplaced"/>
</dbReference>
<keyword evidence="1" id="KW-0479">Metal-binding</keyword>
<dbReference type="InterPro" id="IPR019786">
    <property type="entry name" value="Zinc_finger_PHD-type_CS"/>
</dbReference>
<dbReference type="RefSeq" id="XP_033530647.1">
    <property type="nucleotide sequence ID" value="XM_033676745.1"/>
</dbReference>
<organism evidence="6">
    <name type="scientific">Eremomyces bilateralis CBS 781.70</name>
    <dbReference type="NCBI Taxonomy" id="1392243"/>
    <lineage>
        <taxon>Eukaryota</taxon>
        <taxon>Fungi</taxon>
        <taxon>Dikarya</taxon>
        <taxon>Ascomycota</taxon>
        <taxon>Pezizomycotina</taxon>
        <taxon>Dothideomycetes</taxon>
        <taxon>Dothideomycetes incertae sedis</taxon>
        <taxon>Eremomycetales</taxon>
        <taxon>Eremomycetaceae</taxon>
        <taxon>Eremomyces</taxon>
    </lineage>
</organism>
<name>A0A6G1FTF4_9PEZI</name>
<dbReference type="InterPro" id="IPR011011">
    <property type="entry name" value="Znf_FYVE_PHD"/>
</dbReference>
<keyword evidence="3" id="KW-0862">Zinc</keyword>
<reference evidence="8" key="2">
    <citation type="submission" date="2020-04" db="EMBL/GenBank/DDBJ databases">
        <authorList>
            <consortium name="NCBI Genome Project"/>
        </authorList>
    </citation>
    <scope>NUCLEOTIDE SEQUENCE</scope>
    <source>
        <strain evidence="8">CBS 781.70</strain>
    </source>
</reference>
<dbReference type="InterPro" id="IPR001965">
    <property type="entry name" value="Znf_PHD"/>
</dbReference>
<evidence type="ECO:0000259" key="5">
    <source>
        <dbReference type="PROSITE" id="PS50016"/>
    </source>
</evidence>
<dbReference type="GO" id="GO:0032221">
    <property type="term" value="C:Rpd3S complex"/>
    <property type="evidence" value="ECO:0007669"/>
    <property type="project" value="TreeGrafter"/>
</dbReference>
<evidence type="ECO:0000313" key="6">
    <source>
        <dbReference type="EMBL" id="KAF1809016.1"/>
    </source>
</evidence>
<dbReference type="PANTHER" id="PTHR47636:SF1">
    <property type="entry name" value="TRANSCRIPTIONAL REGULATORY PROTEIN RCO1"/>
    <property type="match status" value="1"/>
</dbReference>
<evidence type="ECO:0000256" key="1">
    <source>
        <dbReference type="ARBA" id="ARBA00022723"/>
    </source>
</evidence>
<dbReference type="AlphaFoldDB" id="A0A6G1FTF4"/>
<keyword evidence="7" id="KW-1185">Reference proteome</keyword>
<protein>
    <recommendedName>
        <fullName evidence="5">PHD-type domain-containing protein</fullName>
    </recommendedName>
</protein>
<evidence type="ECO:0000256" key="4">
    <source>
        <dbReference type="PROSITE-ProRule" id="PRU00146"/>
    </source>
</evidence>
<dbReference type="InterPro" id="IPR013083">
    <property type="entry name" value="Znf_RING/FYVE/PHD"/>
</dbReference>
<dbReference type="Gene3D" id="3.30.40.10">
    <property type="entry name" value="Zinc/RING finger domain, C3HC4 (zinc finger)"/>
    <property type="match status" value="1"/>
</dbReference>
<evidence type="ECO:0000313" key="7">
    <source>
        <dbReference type="Proteomes" id="UP000504638"/>
    </source>
</evidence>
<reference evidence="6 8" key="1">
    <citation type="submission" date="2020-01" db="EMBL/GenBank/DDBJ databases">
        <authorList>
            <consortium name="DOE Joint Genome Institute"/>
            <person name="Haridas S."/>
            <person name="Albert R."/>
            <person name="Binder M."/>
            <person name="Bloem J."/>
            <person name="Labutti K."/>
            <person name="Salamov A."/>
            <person name="Andreopoulos B."/>
            <person name="Baker S.E."/>
            <person name="Barry K."/>
            <person name="Bills G."/>
            <person name="Bluhm B.H."/>
            <person name="Cannon C."/>
            <person name="Castanera R."/>
            <person name="Culley D.E."/>
            <person name="Daum C."/>
            <person name="Ezra D."/>
            <person name="Gonzalez J.B."/>
            <person name="Henrissat B."/>
            <person name="Kuo A."/>
            <person name="Liang C."/>
            <person name="Lipzen A."/>
            <person name="Lutzoni F."/>
            <person name="Magnuson J."/>
            <person name="Mondo S."/>
            <person name="Nolan M."/>
            <person name="Ohm R."/>
            <person name="Pangilinan J."/>
            <person name="Park H.-J."/>
            <person name="Ramirez L."/>
            <person name="Alfaro M."/>
            <person name="Sun H."/>
            <person name="Tritt A."/>
            <person name="Yoshinaga Y."/>
            <person name="Zwiers L.-H."/>
            <person name="Turgeon B.G."/>
            <person name="Goodwin S.B."/>
            <person name="Spatafora J.W."/>
            <person name="Crous P.W."/>
            <person name="Grigoriev I.V."/>
        </authorList>
    </citation>
    <scope>NUCLEOTIDE SEQUENCE</scope>
    <source>
        <strain evidence="6 8">CBS 781.70</strain>
    </source>
</reference>
<proteinExistence type="predicted"/>
<keyword evidence="2 4" id="KW-0863">Zinc-finger</keyword>
<gene>
    <name evidence="6 8" type="ORF">P152DRAFT_404180</name>
</gene>
<dbReference type="SMART" id="SM00249">
    <property type="entry name" value="PHD"/>
    <property type="match status" value="1"/>
</dbReference>
<dbReference type="SUPFAM" id="SSF57903">
    <property type="entry name" value="FYVE/PHD zinc finger"/>
    <property type="match status" value="1"/>
</dbReference>
<evidence type="ECO:0000313" key="8">
    <source>
        <dbReference type="RefSeq" id="XP_033530647.1"/>
    </source>
</evidence>
<evidence type="ECO:0000256" key="3">
    <source>
        <dbReference type="ARBA" id="ARBA00022833"/>
    </source>
</evidence>
<dbReference type="PROSITE" id="PS50016">
    <property type="entry name" value="ZF_PHD_2"/>
    <property type="match status" value="1"/>
</dbReference>
<dbReference type="GO" id="GO:0008270">
    <property type="term" value="F:zinc ion binding"/>
    <property type="evidence" value="ECO:0007669"/>
    <property type="project" value="UniProtKB-KW"/>
</dbReference>